<evidence type="ECO:0000256" key="2">
    <source>
        <dbReference type="ARBA" id="ARBA00010617"/>
    </source>
</evidence>
<reference evidence="10 11" key="1">
    <citation type="journal article" date="2016" name="Genome Announc.">
        <title>Genome Sequence of Madurella mycetomatis mm55, Isolated from a Human Mycetoma Case in Sudan.</title>
        <authorList>
            <person name="Smit S."/>
            <person name="Derks M.F."/>
            <person name="Bervoets S."/>
            <person name="Fahal A."/>
            <person name="van Leeuwen W."/>
            <person name="van Belkum A."/>
            <person name="van de Sande W.W."/>
        </authorList>
    </citation>
    <scope>NUCLEOTIDE SEQUENCE [LARGE SCALE GENOMIC DNA]</scope>
    <source>
        <strain evidence="11">mm55</strain>
    </source>
</reference>
<feature type="binding site" description="axial binding residue" evidence="8">
    <location>
        <position position="483"/>
    </location>
    <ligand>
        <name>heme</name>
        <dbReference type="ChEBI" id="CHEBI:30413"/>
    </ligand>
    <ligandPart>
        <name>Fe</name>
        <dbReference type="ChEBI" id="CHEBI:18248"/>
    </ligandPart>
</feature>
<keyword evidence="9" id="KW-1133">Transmembrane helix</keyword>
<dbReference type="InterPro" id="IPR001128">
    <property type="entry name" value="Cyt_P450"/>
</dbReference>
<keyword evidence="4 8" id="KW-0479">Metal-binding</keyword>
<dbReference type="OrthoDB" id="6692864at2759"/>
<evidence type="ECO:0000256" key="8">
    <source>
        <dbReference type="PIRSR" id="PIRSR602401-1"/>
    </source>
</evidence>
<name>A0A175VQF1_9PEZI</name>
<keyword evidence="5" id="KW-0560">Oxidoreductase</keyword>
<evidence type="ECO:0000256" key="9">
    <source>
        <dbReference type="SAM" id="Phobius"/>
    </source>
</evidence>
<evidence type="ECO:0000313" key="11">
    <source>
        <dbReference type="Proteomes" id="UP000078237"/>
    </source>
</evidence>
<dbReference type="GO" id="GO:0020037">
    <property type="term" value="F:heme binding"/>
    <property type="evidence" value="ECO:0007669"/>
    <property type="project" value="InterPro"/>
</dbReference>
<dbReference type="PANTHER" id="PTHR24305:SF187">
    <property type="entry name" value="P450, PUTATIVE (EUROFUNG)-RELATED"/>
    <property type="match status" value="1"/>
</dbReference>
<dbReference type="Proteomes" id="UP000078237">
    <property type="component" value="Unassembled WGS sequence"/>
</dbReference>
<dbReference type="PRINTS" id="PR00385">
    <property type="entry name" value="P450"/>
</dbReference>
<dbReference type="GO" id="GO:0016705">
    <property type="term" value="F:oxidoreductase activity, acting on paired donors, with incorporation or reduction of molecular oxygen"/>
    <property type="evidence" value="ECO:0007669"/>
    <property type="project" value="InterPro"/>
</dbReference>
<comment type="caution">
    <text evidence="10">The sequence shown here is derived from an EMBL/GenBank/DDBJ whole genome shotgun (WGS) entry which is preliminary data.</text>
</comment>
<dbReference type="GO" id="GO:0004497">
    <property type="term" value="F:monooxygenase activity"/>
    <property type="evidence" value="ECO:0007669"/>
    <property type="project" value="UniProtKB-KW"/>
</dbReference>
<accession>A0A175VQF1</accession>
<feature type="transmembrane region" description="Helical" evidence="9">
    <location>
        <begin position="12"/>
        <end position="30"/>
    </location>
</feature>
<protein>
    <submittedName>
        <fullName evidence="10">Tryprostatin B 6-hydroxylase</fullName>
    </submittedName>
</protein>
<evidence type="ECO:0000256" key="3">
    <source>
        <dbReference type="ARBA" id="ARBA00022617"/>
    </source>
</evidence>
<dbReference type="Gene3D" id="1.10.630.10">
    <property type="entry name" value="Cytochrome P450"/>
    <property type="match status" value="1"/>
</dbReference>
<dbReference type="PANTHER" id="PTHR24305">
    <property type="entry name" value="CYTOCHROME P450"/>
    <property type="match status" value="1"/>
</dbReference>
<dbReference type="InterPro" id="IPR036396">
    <property type="entry name" value="Cyt_P450_sf"/>
</dbReference>
<dbReference type="InterPro" id="IPR002401">
    <property type="entry name" value="Cyt_P450_E_grp-I"/>
</dbReference>
<dbReference type="EMBL" id="LCTW02000459">
    <property type="protein sequence ID" value="KXX73522.1"/>
    <property type="molecule type" value="Genomic_DNA"/>
</dbReference>
<keyword evidence="9" id="KW-0812">Transmembrane</keyword>
<evidence type="ECO:0000256" key="6">
    <source>
        <dbReference type="ARBA" id="ARBA00023004"/>
    </source>
</evidence>
<dbReference type="InterPro" id="IPR050121">
    <property type="entry name" value="Cytochrome_P450_monoxygenase"/>
</dbReference>
<dbReference type="VEuPathDB" id="FungiDB:MMYC01_209833"/>
<comment type="similarity">
    <text evidence="2">Belongs to the cytochrome P450 family.</text>
</comment>
<dbReference type="CDD" id="cd11061">
    <property type="entry name" value="CYP67-like"/>
    <property type="match status" value="1"/>
</dbReference>
<evidence type="ECO:0000256" key="7">
    <source>
        <dbReference type="ARBA" id="ARBA00023033"/>
    </source>
</evidence>
<dbReference type="GO" id="GO:0005506">
    <property type="term" value="F:iron ion binding"/>
    <property type="evidence" value="ECO:0007669"/>
    <property type="project" value="InterPro"/>
</dbReference>
<evidence type="ECO:0000256" key="5">
    <source>
        <dbReference type="ARBA" id="ARBA00023002"/>
    </source>
</evidence>
<evidence type="ECO:0000256" key="1">
    <source>
        <dbReference type="ARBA" id="ARBA00001971"/>
    </source>
</evidence>
<dbReference type="STRING" id="100816.A0A175VQF1"/>
<feature type="transmembrane region" description="Helical" evidence="9">
    <location>
        <begin position="65"/>
        <end position="85"/>
    </location>
</feature>
<dbReference type="PRINTS" id="PR00463">
    <property type="entry name" value="EP450I"/>
</dbReference>
<dbReference type="SUPFAM" id="SSF48264">
    <property type="entry name" value="Cytochrome P450"/>
    <property type="match status" value="1"/>
</dbReference>
<organism evidence="10 11">
    <name type="scientific">Madurella mycetomatis</name>
    <dbReference type="NCBI Taxonomy" id="100816"/>
    <lineage>
        <taxon>Eukaryota</taxon>
        <taxon>Fungi</taxon>
        <taxon>Dikarya</taxon>
        <taxon>Ascomycota</taxon>
        <taxon>Pezizomycotina</taxon>
        <taxon>Sordariomycetes</taxon>
        <taxon>Sordariomycetidae</taxon>
        <taxon>Sordariales</taxon>
        <taxon>Sordariales incertae sedis</taxon>
        <taxon>Madurella</taxon>
    </lineage>
</organism>
<keyword evidence="3 8" id="KW-0349">Heme</keyword>
<evidence type="ECO:0000313" key="10">
    <source>
        <dbReference type="EMBL" id="KXX73522.1"/>
    </source>
</evidence>
<keyword evidence="9" id="KW-0472">Membrane</keyword>
<comment type="cofactor">
    <cofactor evidence="1 8">
        <name>heme</name>
        <dbReference type="ChEBI" id="CHEBI:30413"/>
    </cofactor>
</comment>
<gene>
    <name evidence="10" type="ORF">MMYC01_209833</name>
</gene>
<keyword evidence="6 8" id="KW-0408">Iron</keyword>
<feature type="transmembrane region" description="Helical" evidence="9">
    <location>
        <begin position="37"/>
        <end position="59"/>
    </location>
</feature>
<dbReference type="Pfam" id="PF00067">
    <property type="entry name" value="p450"/>
    <property type="match status" value="1"/>
</dbReference>
<keyword evidence="11" id="KW-1185">Reference proteome</keyword>
<proteinExistence type="inferred from homology"/>
<sequence length="554" mass="63307">MSFHYLVSSHELFWLVGFLSGVAVHQSLFIRGEWHYLAPNIACCYGLLAAGSTLVRILFDDPVTGQALAFHVLGLAVSVLVYRLFFHRLNRTEFPGPWCARLSKLGHVWQCRDSKNHLYLHRLNAKYGDFVRTGPAEVTVFVPEAVQAVSGRQSDCIKAEFYDLLWPERALFAARDKSVHASRRRDWQLGFSPRAIPHHEKKVLRHIDELSRQLELKARSGTVVNATDFFLWFTFDVMGDFTFSKSFGMLESQRWHDIILKTKNARVLLGPLTPTPWLLHLGIKLLPRVLWMKDWYDSVDWCQQQMEERLSRESRSDLLDLTFFLMEKGTDAGVSPWLRGDSLLAILAGSEPTAQALAAIFHELVMHPEHIDKLHKELGDTCITNNEALAELPHLNAVIQEAMRLHPSLITGGIRKTTENGVTIRDVYIPPHITVVTPLYTISRREDCFERGTEFIPERWTTRPGMVRNAAAHVPFSLGKYNCIGQHLAMRIMRYTLARVIKEYNFCHPPGVDGHEMEADKVDRFTSFPGKVPLLFKPRERVGRSAKTHVAQVQ</sequence>
<evidence type="ECO:0000256" key="4">
    <source>
        <dbReference type="ARBA" id="ARBA00022723"/>
    </source>
</evidence>
<keyword evidence="7" id="KW-0503">Monooxygenase</keyword>
<dbReference type="AlphaFoldDB" id="A0A175VQF1"/>